<dbReference type="EC" id="4.2.1.93" evidence="7"/>
<keyword evidence="3" id="KW-0521">NADP</keyword>
<dbReference type="GO" id="GO:0005524">
    <property type="term" value="F:ATP binding"/>
    <property type="evidence" value="ECO:0007669"/>
    <property type="project" value="UniProtKB-KW"/>
</dbReference>
<evidence type="ECO:0000259" key="9">
    <source>
        <dbReference type="PROSITE" id="PS51383"/>
    </source>
</evidence>
<feature type="binding site" evidence="7">
    <location>
        <position position="289"/>
    </location>
    <ligand>
        <name>(6S)-NADPHX</name>
        <dbReference type="ChEBI" id="CHEBI:64076"/>
    </ligand>
</feature>
<proteinExistence type="inferred from homology"/>
<dbReference type="GO" id="GO:0046496">
    <property type="term" value="P:nicotinamide nucleotide metabolic process"/>
    <property type="evidence" value="ECO:0007669"/>
    <property type="project" value="UniProtKB-UniRule"/>
</dbReference>
<evidence type="ECO:0000256" key="7">
    <source>
        <dbReference type="HAMAP-Rule" id="MF_03157"/>
    </source>
</evidence>
<keyword evidence="1 7" id="KW-0547">Nucleotide-binding</keyword>
<comment type="caution">
    <text evidence="10">The sequence shown here is derived from an EMBL/GenBank/DDBJ whole genome shotgun (WGS) entry which is preliminary data.</text>
</comment>
<evidence type="ECO:0000313" key="11">
    <source>
        <dbReference type="Proteomes" id="UP000822688"/>
    </source>
</evidence>
<dbReference type="Pfam" id="PF01256">
    <property type="entry name" value="Carb_kinase"/>
    <property type="match status" value="1"/>
</dbReference>
<keyword evidence="11" id="KW-1185">Reference proteome</keyword>
<comment type="function">
    <text evidence="7">Catalyzes the dehydration of the S-form of NAD(P)HX at the expense of ATP, which is converted to ADP. Together with NAD(P)HX epimerase, which catalyzes the epimerization of the S- and R-forms, the enzyme allows the repair of both epimers of NAD(P)HX, a damaged form of NAD(P)H that is a result of enzymatic or heat-dependent hydration.</text>
</comment>
<dbReference type="HAMAP" id="MF_01965">
    <property type="entry name" value="NADHX_dehydratase"/>
    <property type="match status" value="1"/>
</dbReference>
<keyword evidence="4 7" id="KW-0520">NAD</keyword>
<accession>A0A8T0J6X7</accession>
<organism evidence="10 11">
    <name type="scientific">Ceratodon purpureus</name>
    <name type="common">Fire moss</name>
    <name type="synonym">Dicranum purpureum</name>
    <dbReference type="NCBI Taxonomy" id="3225"/>
    <lineage>
        <taxon>Eukaryota</taxon>
        <taxon>Viridiplantae</taxon>
        <taxon>Streptophyta</taxon>
        <taxon>Embryophyta</taxon>
        <taxon>Bryophyta</taxon>
        <taxon>Bryophytina</taxon>
        <taxon>Bryopsida</taxon>
        <taxon>Dicranidae</taxon>
        <taxon>Pseudoditrichales</taxon>
        <taxon>Ditrichaceae</taxon>
        <taxon>Ceratodon</taxon>
    </lineage>
</organism>
<keyword evidence="7" id="KW-0597">Phosphoprotein</keyword>
<feature type="region of interest" description="Disordered" evidence="8">
    <location>
        <begin position="106"/>
        <end position="169"/>
    </location>
</feature>
<comment type="similarity">
    <text evidence="7">Belongs to the NnrD/CARKD family.</text>
</comment>
<feature type="binding site" evidence="7">
    <location>
        <begin position="392"/>
        <end position="396"/>
    </location>
    <ligand>
        <name>ATP</name>
        <dbReference type="ChEBI" id="CHEBI:30616"/>
    </ligand>
</feature>
<dbReference type="Gene3D" id="3.40.1190.20">
    <property type="match status" value="1"/>
</dbReference>
<name>A0A8T0J6X7_CERPU</name>
<protein>
    <recommendedName>
        <fullName evidence="7">ATP-dependent (S)-NAD(P)H-hydrate dehydratase</fullName>
        <ecNumber evidence="7">4.2.1.93</ecNumber>
    </recommendedName>
    <alternativeName>
        <fullName evidence="7">ATP-dependent NAD(P)HX dehydratase</fullName>
    </alternativeName>
</protein>
<feature type="compositionally biased region" description="Polar residues" evidence="8">
    <location>
        <begin position="140"/>
        <end position="150"/>
    </location>
</feature>
<comment type="catalytic activity">
    <reaction evidence="6 7">
        <text>(6S)-NADPHX + ATP = ADP + phosphate + NADPH + H(+)</text>
        <dbReference type="Rhea" id="RHEA:32231"/>
        <dbReference type="ChEBI" id="CHEBI:15378"/>
        <dbReference type="ChEBI" id="CHEBI:30616"/>
        <dbReference type="ChEBI" id="CHEBI:43474"/>
        <dbReference type="ChEBI" id="CHEBI:57783"/>
        <dbReference type="ChEBI" id="CHEBI:64076"/>
        <dbReference type="ChEBI" id="CHEBI:456216"/>
        <dbReference type="EC" id="4.2.1.93"/>
    </reaction>
</comment>
<comment type="catalytic activity">
    <reaction evidence="7">
        <text>(6S)-NADHX + ATP = ADP + phosphate + NADH + H(+)</text>
        <dbReference type="Rhea" id="RHEA:19017"/>
        <dbReference type="ChEBI" id="CHEBI:15378"/>
        <dbReference type="ChEBI" id="CHEBI:30616"/>
        <dbReference type="ChEBI" id="CHEBI:43474"/>
        <dbReference type="ChEBI" id="CHEBI:57945"/>
        <dbReference type="ChEBI" id="CHEBI:64074"/>
        <dbReference type="ChEBI" id="CHEBI:456216"/>
        <dbReference type="EC" id="4.2.1.93"/>
    </reaction>
</comment>
<dbReference type="InterPro" id="IPR000631">
    <property type="entry name" value="CARKD"/>
</dbReference>
<dbReference type="SUPFAM" id="SSF53613">
    <property type="entry name" value="Ribokinase-like"/>
    <property type="match status" value="1"/>
</dbReference>
<feature type="domain" description="YjeF C-terminal" evidence="9">
    <location>
        <begin position="173"/>
        <end position="500"/>
    </location>
</feature>
<evidence type="ECO:0000256" key="8">
    <source>
        <dbReference type="SAM" id="MobiDB-lite"/>
    </source>
</evidence>
<dbReference type="Proteomes" id="UP000822688">
    <property type="component" value="Chromosome 1"/>
</dbReference>
<evidence type="ECO:0000313" key="10">
    <source>
        <dbReference type="EMBL" id="KAG0591664.1"/>
    </source>
</evidence>
<dbReference type="PANTHER" id="PTHR12592:SF0">
    <property type="entry name" value="ATP-DEPENDENT (S)-NAD(P)H-HYDRATE DEHYDRATASE"/>
    <property type="match status" value="1"/>
</dbReference>
<feature type="binding site" evidence="7">
    <location>
        <begin position="342"/>
        <end position="348"/>
    </location>
    <ligand>
        <name>(6S)-NADPHX</name>
        <dbReference type="ChEBI" id="CHEBI:64076"/>
    </ligand>
</feature>
<keyword evidence="2 7" id="KW-0067">ATP-binding</keyword>
<evidence type="ECO:0000256" key="1">
    <source>
        <dbReference type="ARBA" id="ARBA00022741"/>
    </source>
</evidence>
<evidence type="ECO:0000256" key="5">
    <source>
        <dbReference type="ARBA" id="ARBA00023239"/>
    </source>
</evidence>
<dbReference type="EMBL" id="CM026421">
    <property type="protein sequence ID" value="KAG0591664.1"/>
    <property type="molecule type" value="Genomic_DNA"/>
</dbReference>
<dbReference type="AlphaFoldDB" id="A0A8T0J6X7"/>
<sequence>MACLMRCSLAIVRSPLRALNRLHFNLPMPLLCASLSRNLVYCKPPSSLSTTDWQVNFSAVVVSACIRPRERMQSGCLLVLRSSLSFSLTASRGYVTQLSCHTPQLLRSLPGQSRSPKVKRPRRYSTSSSSLSSSSPSSSGTFTPTNNSPERTAPQKDTMDTKSTPANGELQKILPALQKVVPVLAPGRHKGQAGKIAVIGGCREYTGAPYFAAISALKMGADLAHVFCTAGAATVIKGYSPELIVHPVLHESYDVGEIGEGERSDLKDKVLAEVGKWLERFDCIVIGPGLGRDEILLECVAGIIEEAKSKNIPLVIDGDGLFLVTNQPEIIIGYPLAILTPNVMEHKRLVAKIMGQEDEEVPSNPKEISNEDLPGQLQKLAQKMDGVTIVQKGKTDYISDGKKVLSSDYYGSPRRCGGQGDVLSGSTAVFMSWAKEYFSNENADGKKEVQERISDNPTMVGALAGSLLCRKAAGNAFAQHKRSTVTTNIIESLGHSMDELFPM</sequence>
<feature type="compositionally biased region" description="Low complexity" evidence="8">
    <location>
        <begin position="125"/>
        <end position="139"/>
    </location>
</feature>
<dbReference type="PANTHER" id="PTHR12592">
    <property type="entry name" value="ATP-DEPENDENT (S)-NAD(P)H-HYDRATE DEHYDRATASE FAMILY MEMBER"/>
    <property type="match status" value="1"/>
</dbReference>
<comment type="cofactor">
    <cofactor evidence="7">
        <name>Mg(2+)</name>
        <dbReference type="ChEBI" id="CHEBI:18420"/>
    </cofactor>
</comment>
<evidence type="ECO:0000256" key="2">
    <source>
        <dbReference type="ARBA" id="ARBA00022840"/>
    </source>
</evidence>
<feature type="binding site" evidence="7">
    <location>
        <position position="421"/>
    </location>
    <ligand>
        <name>(6S)-NADPHX</name>
        <dbReference type="ChEBI" id="CHEBI:64076"/>
    </ligand>
</feature>
<dbReference type="PROSITE" id="PS51383">
    <property type="entry name" value="YJEF_C_3"/>
    <property type="match status" value="1"/>
</dbReference>
<dbReference type="FunFam" id="3.40.1190.20:FF:000028">
    <property type="entry name" value="ATP-dependent (S)-NAD(P)H-hydrate dehydratase"/>
    <property type="match status" value="1"/>
</dbReference>
<evidence type="ECO:0000256" key="6">
    <source>
        <dbReference type="ARBA" id="ARBA00047472"/>
    </source>
</evidence>
<evidence type="ECO:0000256" key="3">
    <source>
        <dbReference type="ARBA" id="ARBA00022857"/>
    </source>
</evidence>
<dbReference type="GO" id="GO:0047453">
    <property type="term" value="F:ATP-dependent NAD(P)H-hydrate dehydratase activity"/>
    <property type="evidence" value="ECO:0007669"/>
    <property type="project" value="UniProtKB-UniRule"/>
</dbReference>
<feature type="binding site" evidence="7">
    <location>
        <begin position="411"/>
        <end position="420"/>
    </location>
    <ligand>
        <name>ATP</name>
        <dbReference type="ChEBI" id="CHEBI:30616"/>
    </ligand>
</feature>
<reference evidence="10" key="1">
    <citation type="submission" date="2020-06" db="EMBL/GenBank/DDBJ databases">
        <title>WGS assembly of Ceratodon purpureus strain R40.</title>
        <authorList>
            <person name="Carey S.B."/>
            <person name="Jenkins J."/>
            <person name="Shu S."/>
            <person name="Lovell J.T."/>
            <person name="Sreedasyam A."/>
            <person name="Maumus F."/>
            <person name="Tiley G.P."/>
            <person name="Fernandez-Pozo N."/>
            <person name="Barry K."/>
            <person name="Chen C."/>
            <person name="Wang M."/>
            <person name="Lipzen A."/>
            <person name="Daum C."/>
            <person name="Saski C.A."/>
            <person name="Payton A.C."/>
            <person name="Mcbreen J.C."/>
            <person name="Conrad R.E."/>
            <person name="Kollar L.M."/>
            <person name="Olsson S."/>
            <person name="Huttunen S."/>
            <person name="Landis J.B."/>
            <person name="Wickett N.J."/>
            <person name="Johnson M.G."/>
            <person name="Rensing S.A."/>
            <person name="Grimwood J."/>
            <person name="Schmutz J."/>
            <person name="Mcdaniel S.F."/>
        </authorList>
    </citation>
    <scope>NUCLEOTIDE SEQUENCE</scope>
    <source>
        <strain evidence="10">R40</strain>
    </source>
</reference>
<keyword evidence="5 7" id="KW-0456">Lyase</keyword>
<dbReference type="GO" id="GO:0110051">
    <property type="term" value="P:metabolite repair"/>
    <property type="evidence" value="ECO:0007669"/>
    <property type="project" value="TreeGrafter"/>
</dbReference>
<evidence type="ECO:0000256" key="4">
    <source>
        <dbReference type="ARBA" id="ARBA00023027"/>
    </source>
</evidence>
<dbReference type="CDD" id="cd01171">
    <property type="entry name" value="YXKO-related"/>
    <property type="match status" value="1"/>
</dbReference>
<dbReference type="NCBIfam" id="TIGR00196">
    <property type="entry name" value="yjeF_cterm"/>
    <property type="match status" value="1"/>
</dbReference>
<gene>
    <name evidence="10" type="ORF">KC19_1G191600</name>
</gene>
<dbReference type="InterPro" id="IPR029056">
    <property type="entry name" value="Ribokinase-like"/>
</dbReference>